<evidence type="ECO:0000313" key="2">
    <source>
        <dbReference type="Proteomes" id="UP001596512"/>
    </source>
</evidence>
<sequence length="88" mass="9014">MLELTLDGLGGQQLGGDLAGLAGVEVRLDRTRLAGIPTVVDGPGIGGSWRIAIDTTGLAPGRHTVEVRAVGVDARSAFAVSYTPFEVV</sequence>
<organism evidence="1 2">
    <name type="scientific">Actinokineospora soli</name>
    <dbReference type="NCBI Taxonomy" id="1048753"/>
    <lineage>
        <taxon>Bacteria</taxon>
        <taxon>Bacillati</taxon>
        <taxon>Actinomycetota</taxon>
        <taxon>Actinomycetes</taxon>
        <taxon>Pseudonocardiales</taxon>
        <taxon>Pseudonocardiaceae</taxon>
        <taxon>Actinokineospora</taxon>
    </lineage>
</organism>
<keyword evidence="2" id="KW-1185">Reference proteome</keyword>
<proteinExistence type="predicted"/>
<accession>A0ABW2TXH7</accession>
<gene>
    <name evidence="1" type="ORF">ACFQV2_40015</name>
</gene>
<name>A0ABW2TXH7_9PSEU</name>
<comment type="caution">
    <text evidence="1">The sequence shown here is derived from an EMBL/GenBank/DDBJ whole genome shotgun (WGS) entry which is preliminary data.</text>
</comment>
<protein>
    <submittedName>
        <fullName evidence="1">Uncharacterized protein</fullName>
    </submittedName>
</protein>
<reference evidence="2" key="1">
    <citation type="journal article" date="2019" name="Int. J. Syst. Evol. Microbiol.">
        <title>The Global Catalogue of Microorganisms (GCM) 10K type strain sequencing project: providing services to taxonomists for standard genome sequencing and annotation.</title>
        <authorList>
            <consortium name="The Broad Institute Genomics Platform"/>
            <consortium name="The Broad Institute Genome Sequencing Center for Infectious Disease"/>
            <person name="Wu L."/>
            <person name="Ma J."/>
        </authorList>
    </citation>
    <scope>NUCLEOTIDE SEQUENCE [LARGE SCALE GENOMIC DNA]</scope>
    <source>
        <strain evidence="2">JCM 17695</strain>
    </source>
</reference>
<dbReference type="EMBL" id="JBHTEY010000004">
    <property type="protein sequence ID" value="MFC7618607.1"/>
    <property type="molecule type" value="Genomic_DNA"/>
</dbReference>
<evidence type="ECO:0000313" key="1">
    <source>
        <dbReference type="EMBL" id="MFC7618607.1"/>
    </source>
</evidence>
<dbReference type="Proteomes" id="UP001596512">
    <property type="component" value="Unassembled WGS sequence"/>
</dbReference>